<dbReference type="InterPro" id="IPR003593">
    <property type="entry name" value="AAA+_ATPase"/>
</dbReference>
<dbReference type="Gene3D" id="3.30.450.20">
    <property type="entry name" value="PAS domain"/>
    <property type="match status" value="1"/>
</dbReference>
<evidence type="ECO:0000256" key="4">
    <source>
        <dbReference type="ARBA" id="ARBA00023125"/>
    </source>
</evidence>
<dbReference type="PANTHER" id="PTHR32071:SF57">
    <property type="entry name" value="C4-DICARBOXYLATE TRANSPORT TRANSCRIPTIONAL REGULATORY PROTEIN DCTD"/>
    <property type="match status" value="1"/>
</dbReference>
<comment type="caution">
    <text evidence="9">The sequence shown here is derived from an EMBL/GenBank/DDBJ whole genome shotgun (WGS) entry which is preliminary data.</text>
</comment>
<evidence type="ECO:0000256" key="3">
    <source>
        <dbReference type="ARBA" id="ARBA00023015"/>
    </source>
</evidence>
<dbReference type="InterPro" id="IPR035965">
    <property type="entry name" value="PAS-like_dom_sf"/>
</dbReference>
<dbReference type="InterPro" id="IPR025662">
    <property type="entry name" value="Sigma_54_int_dom_ATP-bd_1"/>
</dbReference>
<dbReference type="CDD" id="cd00009">
    <property type="entry name" value="AAA"/>
    <property type="match status" value="1"/>
</dbReference>
<dbReference type="Pfam" id="PF25601">
    <property type="entry name" value="AAA_lid_14"/>
    <property type="match status" value="1"/>
</dbReference>
<feature type="domain" description="PAS" evidence="8">
    <location>
        <begin position="271"/>
        <end position="317"/>
    </location>
</feature>
<dbReference type="FunFam" id="3.40.50.300:FF:000006">
    <property type="entry name" value="DNA-binding transcriptional regulator NtrC"/>
    <property type="match status" value="1"/>
</dbReference>
<dbReference type="InterPro" id="IPR002197">
    <property type="entry name" value="HTH_Fis"/>
</dbReference>
<evidence type="ECO:0008006" key="11">
    <source>
        <dbReference type="Google" id="ProtNLM"/>
    </source>
</evidence>
<dbReference type="PROSITE" id="PS00675">
    <property type="entry name" value="SIGMA54_INTERACT_1"/>
    <property type="match status" value="1"/>
</dbReference>
<dbReference type="SUPFAM" id="SSF52540">
    <property type="entry name" value="P-loop containing nucleoside triphosphate hydrolases"/>
    <property type="match status" value="1"/>
</dbReference>
<evidence type="ECO:0000256" key="1">
    <source>
        <dbReference type="ARBA" id="ARBA00022741"/>
    </source>
</evidence>
<evidence type="ECO:0000256" key="6">
    <source>
        <dbReference type="SAM" id="MobiDB-lite"/>
    </source>
</evidence>
<evidence type="ECO:0000256" key="5">
    <source>
        <dbReference type="ARBA" id="ARBA00023163"/>
    </source>
</evidence>
<dbReference type="SUPFAM" id="SSF55785">
    <property type="entry name" value="PYP-like sensor domain (PAS domain)"/>
    <property type="match status" value="1"/>
</dbReference>
<feature type="region of interest" description="Disordered" evidence="6">
    <location>
        <begin position="650"/>
        <end position="692"/>
    </location>
</feature>
<accession>A0A423UJ95</accession>
<dbReference type="Pfam" id="PF00158">
    <property type="entry name" value="Sigma54_activat"/>
    <property type="match status" value="1"/>
</dbReference>
<evidence type="ECO:0000259" key="7">
    <source>
        <dbReference type="PROSITE" id="PS50045"/>
    </source>
</evidence>
<evidence type="ECO:0000313" key="9">
    <source>
        <dbReference type="EMBL" id="ROT89360.1"/>
    </source>
</evidence>
<dbReference type="InterPro" id="IPR029016">
    <property type="entry name" value="GAF-like_dom_sf"/>
</dbReference>
<reference evidence="10" key="1">
    <citation type="submission" date="2018-05" db="EMBL/GenBank/DDBJ databases">
        <title>Genome Sequencing of selected type strains of the family Eggerthellaceae.</title>
        <authorList>
            <person name="Danylec N."/>
            <person name="Stoll D.A."/>
            <person name="Doetsch A."/>
            <person name="Huch M."/>
        </authorList>
    </citation>
    <scope>NUCLEOTIDE SEQUENCE [LARGE SCALE GENOMIC DNA]</scope>
    <source>
        <strain evidence="10">DSM 27213</strain>
    </source>
</reference>
<name>A0A423UJ95_9ACTN</name>
<organism evidence="9 10">
    <name type="scientific">Gordonibacter urolithinfaciens</name>
    <dbReference type="NCBI Taxonomy" id="1335613"/>
    <lineage>
        <taxon>Bacteria</taxon>
        <taxon>Bacillati</taxon>
        <taxon>Actinomycetota</taxon>
        <taxon>Coriobacteriia</taxon>
        <taxon>Eggerthellales</taxon>
        <taxon>Eggerthellaceae</taxon>
        <taxon>Gordonibacter</taxon>
    </lineage>
</organism>
<dbReference type="InterPro" id="IPR002078">
    <property type="entry name" value="Sigma_54_int"/>
</dbReference>
<dbReference type="InterPro" id="IPR000014">
    <property type="entry name" value="PAS"/>
</dbReference>
<dbReference type="Gene3D" id="3.30.450.40">
    <property type="match status" value="1"/>
</dbReference>
<sequence>MHLTRKRKGGAMDDVAGTKELDYASDLQLIKSMHEDDSFWDRIFDAKLDFLNNGGDPRQAGCVRPEIAESWINSRNFGLSPDQPDLGEYITEQAYEETLAENAEIVAAAKSLIRNIESLNLQNDYMFELLDVNGTPLVQIGNLWLHRFAGPNYQCNESNMGTNAHTLCMRHKKPFVLIGPEHYCFALHGLIACAAPIIDQFGASVGALALTQPTSDELLSTANKKILIHAMSLVSSLAITLSDQLRISGYDAQLAETESRYSKASLEAQRYETISQNLMNTVKDGILICDAEDTISLATPEAARIFKTSPEELLGTNVNALINDSRTFEEVIEQGGHSTFDVDGMPLEAKISRIYGGDHDFEGYIIALKEAKRATLGASRGKLGDAADITFKDILGRSYQIAKAKKLASRFARSRENILLAGESGTGKELFAQAIHNQACPEGPFMSINCAAIPPRLIESELFGYESGSFTGAERGGKPGKIELADGGTLFLDEIGDMPLELQATLLRVLENKRIIRVGGKSYKQIDFRLVAATNQNLPKLVSQHQFREDLLYRISVLTVDLPPLRDRVGDALYFARYFLNECHTKTGNGKVSLSNEASQFVSTYAWPGNVRQLKHAIYSAYYTCENGVIYIDDFPSYIAQASDLRSSEEAGAAAPADDAAAPSQNESSSAIKVPDEQAAAPGAEAPAATSGTLPTLSLKELEGIAINEAIMQADGNIAAAAAILDISKATLYRKLKESQ</sequence>
<dbReference type="AlphaFoldDB" id="A0A423UJ95"/>
<dbReference type="PROSITE" id="PS50045">
    <property type="entry name" value="SIGMA54_INTERACT_4"/>
    <property type="match status" value="1"/>
</dbReference>
<dbReference type="InterPro" id="IPR027417">
    <property type="entry name" value="P-loop_NTPase"/>
</dbReference>
<keyword evidence="4" id="KW-0238">DNA-binding</keyword>
<evidence type="ECO:0000256" key="2">
    <source>
        <dbReference type="ARBA" id="ARBA00022840"/>
    </source>
</evidence>
<feature type="compositionally biased region" description="Low complexity" evidence="6">
    <location>
        <begin position="679"/>
        <end position="689"/>
    </location>
</feature>
<dbReference type="GO" id="GO:0043565">
    <property type="term" value="F:sequence-specific DNA binding"/>
    <property type="evidence" value="ECO:0007669"/>
    <property type="project" value="InterPro"/>
</dbReference>
<dbReference type="PANTHER" id="PTHR32071">
    <property type="entry name" value="TRANSCRIPTIONAL REGULATORY PROTEIN"/>
    <property type="match status" value="1"/>
</dbReference>
<keyword evidence="3" id="KW-0805">Transcription regulation</keyword>
<dbReference type="CDD" id="cd00130">
    <property type="entry name" value="PAS"/>
    <property type="match status" value="1"/>
</dbReference>
<dbReference type="InterPro" id="IPR058031">
    <property type="entry name" value="AAA_lid_NorR"/>
</dbReference>
<gene>
    <name evidence="9" type="ORF">DMP12_09115</name>
</gene>
<dbReference type="InterPro" id="IPR025943">
    <property type="entry name" value="Sigma_54_int_dom_ATP-bd_2"/>
</dbReference>
<dbReference type="EMBL" id="QIBW01000010">
    <property type="protein sequence ID" value="ROT89360.1"/>
    <property type="molecule type" value="Genomic_DNA"/>
</dbReference>
<dbReference type="Gene3D" id="3.40.50.300">
    <property type="entry name" value="P-loop containing nucleotide triphosphate hydrolases"/>
    <property type="match status" value="1"/>
</dbReference>
<proteinExistence type="predicted"/>
<dbReference type="GO" id="GO:0005524">
    <property type="term" value="F:ATP binding"/>
    <property type="evidence" value="ECO:0007669"/>
    <property type="project" value="UniProtKB-KW"/>
</dbReference>
<dbReference type="PROSITE" id="PS50112">
    <property type="entry name" value="PAS"/>
    <property type="match status" value="1"/>
</dbReference>
<feature type="domain" description="Sigma-54 factor interaction" evidence="7">
    <location>
        <begin position="394"/>
        <end position="623"/>
    </location>
</feature>
<dbReference type="PROSITE" id="PS00676">
    <property type="entry name" value="SIGMA54_INTERACT_2"/>
    <property type="match status" value="1"/>
</dbReference>
<dbReference type="Pfam" id="PF00989">
    <property type="entry name" value="PAS"/>
    <property type="match status" value="1"/>
</dbReference>
<evidence type="ECO:0000313" key="10">
    <source>
        <dbReference type="Proteomes" id="UP000285258"/>
    </source>
</evidence>
<dbReference type="InterPro" id="IPR025944">
    <property type="entry name" value="Sigma_54_int_dom_CS"/>
</dbReference>
<keyword evidence="1" id="KW-0547">Nucleotide-binding</keyword>
<dbReference type="Proteomes" id="UP000285258">
    <property type="component" value="Unassembled WGS sequence"/>
</dbReference>
<dbReference type="InterPro" id="IPR009057">
    <property type="entry name" value="Homeodomain-like_sf"/>
</dbReference>
<dbReference type="Gene3D" id="1.10.10.60">
    <property type="entry name" value="Homeodomain-like"/>
    <property type="match status" value="1"/>
</dbReference>
<dbReference type="Pfam" id="PF02954">
    <property type="entry name" value="HTH_8"/>
    <property type="match status" value="1"/>
</dbReference>
<keyword evidence="2" id="KW-0067">ATP-binding</keyword>
<dbReference type="PROSITE" id="PS00688">
    <property type="entry name" value="SIGMA54_INTERACT_3"/>
    <property type="match status" value="1"/>
</dbReference>
<dbReference type="Gene3D" id="1.10.8.60">
    <property type="match status" value="1"/>
</dbReference>
<evidence type="ECO:0000259" key="8">
    <source>
        <dbReference type="PROSITE" id="PS50112"/>
    </source>
</evidence>
<dbReference type="SMART" id="SM00382">
    <property type="entry name" value="AAA"/>
    <property type="match status" value="1"/>
</dbReference>
<feature type="compositionally biased region" description="Low complexity" evidence="6">
    <location>
        <begin position="651"/>
        <end position="663"/>
    </location>
</feature>
<dbReference type="SUPFAM" id="SSF46689">
    <property type="entry name" value="Homeodomain-like"/>
    <property type="match status" value="1"/>
</dbReference>
<dbReference type="InterPro" id="IPR013767">
    <property type="entry name" value="PAS_fold"/>
</dbReference>
<dbReference type="GO" id="GO:0006355">
    <property type="term" value="P:regulation of DNA-templated transcription"/>
    <property type="evidence" value="ECO:0007669"/>
    <property type="project" value="InterPro"/>
</dbReference>
<protein>
    <recommendedName>
        <fullName evidence="11">AAA domain-containing protein</fullName>
    </recommendedName>
</protein>
<keyword evidence="5" id="KW-0804">Transcription</keyword>